<sequence length="287" mass="29813">MSATHRQLGLAQLSLLQCSPPELVSLAAAAGFDFIGARVRPVTPAERPYNVQPGSPLLAETLARMADTGVRVHDIEFLLLDGSDQRDAWLAMMEAGQALGAASMTVAASDADRSRLADTLAQMTADGKEYGIMPTLEAISYQAVNSIPAAAELARDAGCMILIDALHVRRFGGTPAEISQNADLVPMLQLCDGPEQRPADRAGLVAESRSERGVPGSGGFRLAELVASLPAGVPLSVETPSDSTVARIGELGWATALKAGALRVLEEAAALPAAGSPEPEPDKQGAK</sequence>
<dbReference type="GO" id="GO:0016853">
    <property type="term" value="F:isomerase activity"/>
    <property type="evidence" value="ECO:0007669"/>
    <property type="project" value="UniProtKB-KW"/>
</dbReference>
<dbReference type="InterPro" id="IPR013022">
    <property type="entry name" value="Xyl_isomerase-like_TIM-brl"/>
</dbReference>
<keyword evidence="3" id="KW-0413">Isomerase</keyword>
<dbReference type="PANTHER" id="PTHR12110">
    <property type="entry name" value="HYDROXYPYRUVATE ISOMERASE"/>
    <property type="match status" value="1"/>
</dbReference>
<dbReference type="PANTHER" id="PTHR12110:SF48">
    <property type="entry name" value="BLL3656 PROTEIN"/>
    <property type="match status" value="1"/>
</dbReference>
<name>A0ABR8YLN4_9MICC</name>
<comment type="caution">
    <text evidence="3">The sequence shown here is derived from an EMBL/GenBank/DDBJ whole genome shotgun (WGS) entry which is preliminary data.</text>
</comment>
<organism evidence="3 4">
    <name type="scientific">Arthrobacter pullicola</name>
    <dbReference type="NCBI Taxonomy" id="2762224"/>
    <lineage>
        <taxon>Bacteria</taxon>
        <taxon>Bacillati</taxon>
        <taxon>Actinomycetota</taxon>
        <taxon>Actinomycetes</taxon>
        <taxon>Micrococcales</taxon>
        <taxon>Micrococcaceae</taxon>
        <taxon>Arthrobacter</taxon>
    </lineage>
</organism>
<dbReference type="InterPro" id="IPR036237">
    <property type="entry name" value="Xyl_isomerase-like_sf"/>
</dbReference>
<reference evidence="3 4" key="1">
    <citation type="submission" date="2020-08" db="EMBL/GenBank/DDBJ databases">
        <title>A Genomic Blueprint of the Chicken Gut Microbiome.</title>
        <authorList>
            <person name="Gilroy R."/>
            <person name="Ravi A."/>
            <person name="Getino M."/>
            <person name="Pursley I."/>
            <person name="Horton D.L."/>
            <person name="Alikhan N.-F."/>
            <person name="Baker D."/>
            <person name="Gharbi K."/>
            <person name="Hall N."/>
            <person name="Watson M."/>
            <person name="Adriaenssens E.M."/>
            <person name="Foster-Nyarko E."/>
            <person name="Jarju S."/>
            <person name="Secka A."/>
            <person name="Antonio M."/>
            <person name="Oren A."/>
            <person name="Chaudhuri R."/>
            <person name="La Ragione R.M."/>
            <person name="Hildebrand F."/>
            <person name="Pallen M.J."/>
        </authorList>
    </citation>
    <scope>NUCLEOTIDE SEQUENCE [LARGE SCALE GENOMIC DNA]</scope>
    <source>
        <strain evidence="3 4">Sa2BUA2</strain>
    </source>
</reference>
<dbReference type="SUPFAM" id="SSF51658">
    <property type="entry name" value="Xylose isomerase-like"/>
    <property type="match status" value="1"/>
</dbReference>
<dbReference type="Pfam" id="PF01261">
    <property type="entry name" value="AP_endonuc_2"/>
    <property type="match status" value="1"/>
</dbReference>
<accession>A0ABR8YLN4</accession>
<proteinExistence type="predicted"/>
<keyword evidence="1" id="KW-0119">Carbohydrate metabolism</keyword>
<dbReference type="Proteomes" id="UP000652763">
    <property type="component" value="Unassembled WGS sequence"/>
</dbReference>
<evidence type="ECO:0000313" key="4">
    <source>
        <dbReference type="Proteomes" id="UP000652763"/>
    </source>
</evidence>
<evidence type="ECO:0000256" key="1">
    <source>
        <dbReference type="ARBA" id="ARBA00023277"/>
    </source>
</evidence>
<evidence type="ECO:0000259" key="2">
    <source>
        <dbReference type="Pfam" id="PF01261"/>
    </source>
</evidence>
<gene>
    <name evidence="3" type="ORF">H9638_13455</name>
</gene>
<feature type="domain" description="Xylose isomerase-like TIM barrel" evidence="2">
    <location>
        <begin position="25"/>
        <end position="256"/>
    </location>
</feature>
<dbReference type="RefSeq" id="WP_191748142.1">
    <property type="nucleotide sequence ID" value="NZ_JACSQC010000006.1"/>
</dbReference>
<dbReference type="Gene3D" id="3.20.20.150">
    <property type="entry name" value="Divalent-metal-dependent TIM barrel enzymes"/>
    <property type="match status" value="1"/>
</dbReference>
<dbReference type="EMBL" id="JACSQC010000006">
    <property type="protein sequence ID" value="MBD8044814.1"/>
    <property type="molecule type" value="Genomic_DNA"/>
</dbReference>
<dbReference type="InterPro" id="IPR050312">
    <property type="entry name" value="IolE/XylAMocC-like"/>
</dbReference>
<protein>
    <submittedName>
        <fullName evidence="3">Sugar phosphate isomerase/epimerase</fullName>
    </submittedName>
</protein>
<keyword evidence="4" id="KW-1185">Reference proteome</keyword>
<evidence type="ECO:0000313" key="3">
    <source>
        <dbReference type="EMBL" id="MBD8044814.1"/>
    </source>
</evidence>